<sequence length="35" mass="4166">MLWEHGCPTILSFKAWMRMDSRPRVYILSFVPSLP</sequence>
<dbReference type="EMBL" id="AMCI01005904">
    <property type="protein sequence ID" value="EJW95279.1"/>
    <property type="molecule type" value="Genomic_DNA"/>
</dbReference>
<protein>
    <submittedName>
        <fullName evidence="1">Uncharacterized protein</fullName>
    </submittedName>
</protein>
<organism evidence="1">
    <name type="scientific">gut metagenome</name>
    <dbReference type="NCBI Taxonomy" id="749906"/>
    <lineage>
        <taxon>unclassified sequences</taxon>
        <taxon>metagenomes</taxon>
        <taxon>organismal metagenomes</taxon>
    </lineage>
</organism>
<accession>J9G700</accession>
<gene>
    <name evidence="1" type="ORF">EVA_16614</name>
</gene>
<reference evidence="1" key="1">
    <citation type="journal article" date="2012" name="PLoS ONE">
        <title>Gene sets for utilization of primary and secondary nutrition supplies in the distal gut of endangered iberian lynx.</title>
        <authorList>
            <person name="Alcaide M."/>
            <person name="Messina E."/>
            <person name="Richter M."/>
            <person name="Bargiela R."/>
            <person name="Peplies J."/>
            <person name="Huws S.A."/>
            <person name="Newbold C.J."/>
            <person name="Golyshin P.N."/>
            <person name="Simon M.A."/>
            <person name="Lopez G."/>
            <person name="Yakimov M.M."/>
            <person name="Ferrer M."/>
        </authorList>
    </citation>
    <scope>NUCLEOTIDE SEQUENCE</scope>
</reference>
<comment type="caution">
    <text evidence="1">The sequence shown here is derived from an EMBL/GenBank/DDBJ whole genome shotgun (WGS) entry which is preliminary data.</text>
</comment>
<name>J9G700_9ZZZZ</name>
<proteinExistence type="predicted"/>
<dbReference type="AlphaFoldDB" id="J9G700"/>
<evidence type="ECO:0000313" key="1">
    <source>
        <dbReference type="EMBL" id="EJW95279.1"/>
    </source>
</evidence>